<organism evidence="2">
    <name type="scientific">Chaetoceros debilis</name>
    <dbReference type="NCBI Taxonomy" id="122233"/>
    <lineage>
        <taxon>Eukaryota</taxon>
        <taxon>Sar</taxon>
        <taxon>Stramenopiles</taxon>
        <taxon>Ochrophyta</taxon>
        <taxon>Bacillariophyta</taxon>
        <taxon>Coscinodiscophyceae</taxon>
        <taxon>Chaetocerotophycidae</taxon>
        <taxon>Chaetocerotales</taxon>
        <taxon>Chaetocerotaceae</taxon>
        <taxon>Chaetoceros</taxon>
    </lineage>
</organism>
<evidence type="ECO:0000313" key="2">
    <source>
        <dbReference type="EMBL" id="CAE0463857.1"/>
    </source>
</evidence>
<sequence length="421" mass="47155">MFVKAVSRRNSPIGHITQEIMSTLRLRRGHSQITSFCFTRSASIYTNRNATLRFPHEQPWKVLAPCVSPLHTGSRPSDSNSRYRRPPRPPPGTTDLATLDASPFLDSTLYIKKSSKASHTIGGIEATKRLLAGQNQVRKWIWHRDEESCNEFKKQGFGGREKGIEFGLVGTGVPYQLLQDHVDTAWQLLNDLKYVEDKSSNSTSTSEVNEVVECDFYNGSGWLNFDWIKLHKRDGATINHPCSSLTSNSFSKSSAPFEINHRHIKLYLTVMRRISMAFGTILIDGKSNCQSSSSDIQINPESYWKKSIPTPMQHWKATLTRDFVYPPLAPGASGHIDGMWGWTGPPIVELIPGHASTDDETAVPSTVRITVQGIPTVFWHRSSEEFCDKNNSSITQDDMVAVSLVFEACFEKLGPCVETGY</sequence>
<reference evidence="2" key="1">
    <citation type="submission" date="2021-01" db="EMBL/GenBank/DDBJ databases">
        <authorList>
            <person name="Corre E."/>
            <person name="Pelletier E."/>
            <person name="Niang G."/>
            <person name="Scheremetjew M."/>
            <person name="Finn R."/>
            <person name="Kale V."/>
            <person name="Holt S."/>
            <person name="Cochrane G."/>
            <person name="Meng A."/>
            <person name="Brown T."/>
            <person name="Cohen L."/>
        </authorList>
    </citation>
    <scope>NUCLEOTIDE SEQUENCE</scope>
    <source>
        <strain evidence="2">MM31A-1</strain>
    </source>
</reference>
<feature type="region of interest" description="Disordered" evidence="1">
    <location>
        <begin position="71"/>
        <end position="97"/>
    </location>
</feature>
<gene>
    <name evidence="2" type="ORF">CDEB00056_LOCUS8698</name>
</gene>
<dbReference type="EMBL" id="HBIO01011194">
    <property type="protein sequence ID" value="CAE0463857.1"/>
    <property type="molecule type" value="Transcribed_RNA"/>
</dbReference>
<name>A0A7S3Q2W7_9STRA</name>
<proteinExistence type="predicted"/>
<protein>
    <submittedName>
        <fullName evidence="2">Uncharacterized protein</fullName>
    </submittedName>
</protein>
<accession>A0A7S3Q2W7</accession>
<evidence type="ECO:0000256" key="1">
    <source>
        <dbReference type="SAM" id="MobiDB-lite"/>
    </source>
</evidence>
<dbReference type="AlphaFoldDB" id="A0A7S3Q2W7"/>